<reference evidence="2 3" key="1">
    <citation type="journal article" date="2014" name="Int. J. Syst. Evol. Microbiol.">
        <title>Complete genome sequence of Corynebacterium casei LMG S-19264T (=DSM 44701T), isolated from a smear-ripened cheese.</title>
        <authorList>
            <consortium name="US DOE Joint Genome Institute (JGI-PGF)"/>
            <person name="Walter F."/>
            <person name="Albersmeier A."/>
            <person name="Kalinowski J."/>
            <person name="Ruckert C."/>
        </authorList>
    </citation>
    <scope>NUCLEOTIDE SEQUENCE [LARGE SCALE GENOMIC DNA]</scope>
    <source>
        <strain evidence="2 3">CGMCC 1.7286</strain>
    </source>
</reference>
<evidence type="ECO:0000313" key="2">
    <source>
        <dbReference type="EMBL" id="GGO89013.1"/>
    </source>
</evidence>
<dbReference type="EMBL" id="BMLT01000021">
    <property type="protein sequence ID" value="GGO89013.1"/>
    <property type="molecule type" value="Genomic_DNA"/>
</dbReference>
<protein>
    <submittedName>
        <fullName evidence="2">Uncharacterized protein</fullName>
    </submittedName>
</protein>
<gene>
    <name evidence="2" type="ORF">GCM10011348_45770</name>
</gene>
<feature type="region of interest" description="Disordered" evidence="1">
    <location>
        <begin position="1"/>
        <end position="28"/>
    </location>
</feature>
<keyword evidence="3" id="KW-1185">Reference proteome</keyword>
<name>A0A917ZPQ6_9GAMM</name>
<dbReference type="Proteomes" id="UP000599578">
    <property type="component" value="Unassembled WGS sequence"/>
</dbReference>
<proteinExistence type="predicted"/>
<dbReference type="AlphaFoldDB" id="A0A917ZPQ6"/>
<evidence type="ECO:0000256" key="1">
    <source>
        <dbReference type="SAM" id="MobiDB-lite"/>
    </source>
</evidence>
<accession>A0A917ZPQ6</accession>
<evidence type="ECO:0000313" key="3">
    <source>
        <dbReference type="Proteomes" id="UP000599578"/>
    </source>
</evidence>
<sequence length="114" mass="13766">MRLSVRYDSPDPNGETRRQRNKRFGFDSPEVEIPRGGAHLFRWFRDASTMRRWDSGYPAIIEPNNWLSWAQMMDIPVDVIEWRILRQMDDTYVRHMIDEIKANAERLRERENAK</sequence>
<comment type="caution">
    <text evidence="2">The sequence shown here is derived from an EMBL/GenBank/DDBJ whole genome shotgun (WGS) entry which is preliminary data.</text>
</comment>
<organism evidence="2 3">
    <name type="scientific">Marinobacterium nitratireducens</name>
    <dbReference type="NCBI Taxonomy" id="518897"/>
    <lineage>
        <taxon>Bacteria</taxon>
        <taxon>Pseudomonadati</taxon>
        <taxon>Pseudomonadota</taxon>
        <taxon>Gammaproteobacteria</taxon>
        <taxon>Oceanospirillales</taxon>
        <taxon>Oceanospirillaceae</taxon>
        <taxon>Marinobacterium</taxon>
    </lineage>
</organism>